<evidence type="ECO:0000313" key="3">
    <source>
        <dbReference type="EMBL" id="MBL0374875.1"/>
    </source>
</evidence>
<sequence length="391" mass="42643">MSFAFGIDLWRACLPIALSVALTGCSGPMIPPADIDGSSTVSAIEPVRREQTATYAVPESNLDDSSTNTESAERGDYLDTPNLSGVDTKRLPKLDEEPVADQQPVSDQGVNMDANLGVAPMGLAEEQSMDIAEGNTDQPVVDGIGTDAPVEMKRRASAASDDISSEAANSANQITLPSKRRDRQAETQVAFIPRFSDPSQVPESYGGLTSADRACRAELTRMGVRFRDLEPISNGPSCGIAHPIEVTGFAGGIQLKPAAKLNCSMTRIFAKWVKNELVPAAQLRYFSGIKTIYQMSSYSCRKMNSRSRNPWSEHAKGNAIDIGKFVLKSNKVIDVRKKGFFAFREKGLLKTVRSDSCKYFSTVLGPGDAYHGDHFHFDLRYRKSGYRHCSL</sequence>
<dbReference type="RefSeq" id="WP_201663425.1">
    <property type="nucleotide sequence ID" value="NZ_JAEQNC010000016.1"/>
</dbReference>
<dbReference type="EMBL" id="JAEQNC010000016">
    <property type="protein sequence ID" value="MBL0374875.1"/>
    <property type="molecule type" value="Genomic_DNA"/>
</dbReference>
<protein>
    <submittedName>
        <fullName evidence="3">Extensin family protein</fullName>
    </submittedName>
</protein>
<feature type="compositionally biased region" description="Basic and acidic residues" evidence="1">
    <location>
        <begin position="87"/>
        <end position="96"/>
    </location>
</feature>
<proteinExistence type="predicted"/>
<organism evidence="3 4">
    <name type="scientific">Rhizobium setariae</name>
    <dbReference type="NCBI Taxonomy" id="2801340"/>
    <lineage>
        <taxon>Bacteria</taxon>
        <taxon>Pseudomonadati</taxon>
        <taxon>Pseudomonadota</taxon>
        <taxon>Alphaproteobacteria</taxon>
        <taxon>Hyphomicrobiales</taxon>
        <taxon>Rhizobiaceae</taxon>
        <taxon>Rhizobium/Agrobacterium group</taxon>
        <taxon>Rhizobium</taxon>
    </lineage>
</organism>
<accession>A0A936YQH9</accession>
<dbReference type="InterPro" id="IPR009683">
    <property type="entry name" value="Extensin-like_C"/>
</dbReference>
<evidence type="ECO:0000313" key="4">
    <source>
        <dbReference type="Proteomes" id="UP000633219"/>
    </source>
</evidence>
<dbReference type="Proteomes" id="UP000633219">
    <property type="component" value="Unassembled WGS sequence"/>
</dbReference>
<keyword evidence="4" id="KW-1185">Reference proteome</keyword>
<feature type="region of interest" description="Disordered" evidence="1">
    <location>
        <begin position="50"/>
        <end position="111"/>
    </location>
</feature>
<evidence type="ECO:0000259" key="2">
    <source>
        <dbReference type="Pfam" id="PF06904"/>
    </source>
</evidence>
<feature type="domain" description="Extensin-like C-terminal" evidence="2">
    <location>
        <begin position="214"/>
        <end position="389"/>
    </location>
</feature>
<feature type="region of interest" description="Disordered" evidence="1">
    <location>
        <begin position="153"/>
        <end position="185"/>
    </location>
</feature>
<gene>
    <name evidence="3" type="ORF">JJB09_22945</name>
</gene>
<reference evidence="3" key="1">
    <citation type="submission" date="2021-01" db="EMBL/GenBank/DDBJ databases">
        <title>Rhizobium sp. strain KVB221 16S ribosomal RNA gene Genome sequencing and assembly.</title>
        <authorList>
            <person name="Kang M."/>
        </authorList>
    </citation>
    <scope>NUCLEOTIDE SEQUENCE</scope>
    <source>
        <strain evidence="3">KVB221</strain>
    </source>
</reference>
<feature type="compositionally biased region" description="Low complexity" evidence="1">
    <location>
        <begin position="157"/>
        <end position="172"/>
    </location>
</feature>
<dbReference type="AlphaFoldDB" id="A0A936YQH9"/>
<name>A0A936YQH9_9HYPH</name>
<dbReference type="Pfam" id="PF06904">
    <property type="entry name" value="Extensin-like_C"/>
    <property type="match status" value="1"/>
</dbReference>
<comment type="caution">
    <text evidence="3">The sequence shown here is derived from an EMBL/GenBank/DDBJ whole genome shotgun (WGS) entry which is preliminary data.</text>
</comment>
<evidence type="ECO:0000256" key="1">
    <source>
        <dbReference type="SAM" id="MobiDB-lite"/>
    </source>
</evidence>